<comment type="caution">
    <text evidence="1">The sequence shown here is derived from an EMBL/GenBank/DDBJ whole genome shotgun (WGS) entry which is preliminary data.</text>
</comment>
<protein>
    <submittedName>
        <fullName evidence="1">Uncharacterized protein</fullName>
    </submittedName>
</protein>
<evidence type="ECO:0000313" key="1">
    <source>
        <dbReference type="EMBL" id="KAF2466561.1"/>
    </source>
</evidence>
<proteinExistence type="predicted"/>
<accession>A0ACB6QI08</accession>
<keyword evidence="2" id="KW-1185">Reference proteome</keyword>
<dbReference type="EMBL" id="MU003524">
    <property type="protein sequence ID" value="KAF2466561.1"/>
    <property type="molecule type" value="Genomic_DNA"/>
</dbReference>
<dbReference type="Proteomes" id="UP000799755">
    <property type="component" value="Unassembled WGS sequence"/>
</dbReference>
<reference evidence="1" key="1">
    <citation type="journal article" date="2020" name="Stud. Mycol.">
        <title>101 Dothideomycetes genomes: a test case for predicting lifestyles and emergence of pathogens.</title>
        <authorList>
            <person name="Haridas S."/>
            <person name="Albert R."/>
            <person name="Binder M."/>
            <person name="Bloem J."/>
            <person name="Labutti K."/>
            <person name="Salamov A."/>
            <person name="Andreopoulos B."/>
            <person name="Baker S."/>
            <person name="Barry K."/>
            <person name="Bills G."/>
            <person name="Bluhm B."/>
            <person name="Cannon C."/>
            <person name="Castanera R."/>
            <person name="Culley D."/>
            <person name="Daum C."/>
            <person name="Ezra D."/>
            <person name="Gonzalez J."/>
            <person name="Henrissat B."/>
            <person name="Kuo A."/>
            <person name="Liang C."/>
            <person name="Lipzen A."/>
            <person name="Lutzoni F."/>
            <person name="Magnuson J."/>
            <person name="Mondo S."/>
            <person name="Nolan M."/>
            <person name="Ohm R."/>
            <person name="Pangilinan J."/>
            <person name="Park H.-J."/>
            <person name="Ramirez L."/>
            <person name="Alfaro M."/>
            <person name="Sun H."/>
            <person name="Tritt A."/>
            <person name="Yoshinaga Y."/>
            <person name="Zwiers L.-H."/>
            <person name="Turgeon B."/>
            <person name="Goodwin S."/>
            <person name="Spatafora J."/>
            <person name="Crous P."/>
            <person name="Grigoriev I."/>
        </authorList>
    </citation>
    <scope>NUCLEOTIDE SEQUENCE</scope>
    <source>
        <strain evidence="1">ATCC 200398</strain>
    </source>
</reference>
<evidence type="ECO:0000313" key="2">
    <source>
        <dbReference type="Proteomes" id="UP000799755"/>
    </source>
</evidence>
<name>A0ACB6QI08_9PLEO</name>
<organism evidence="1 2">
    <name type="scientific">Lindgomyces ingoldianus</name>
    <dbReference type="NCBI Taxonomy" id="673940"/>
    <lineage>
        <taxon>Eukaryota</taxon>
        <taxon>Fungi</taxon>
        <taxon>Dikarya</taxon>
        <taxon>Ascomycota</taxon>
        <taxon>Pezizomycotina</taxon>
        <taxon>Dothideomycetes</taxon>
        <taxon>Pleosporomycetidae</taxon>
        <taxon>Pleosporales</taxon>
        <taxon>Lindgomycetaceae</taxon>
        <taxon>Lindgomyces</taxon>
    </lineage>
</organism>
<sequence>MALGSTSAQSHRHCSGCSPLTHFSIQTQLTSPNYRTYGISKAITEGARWFIGSCLVIAERSEAYRVSGSYYWCTRRSICAGARCQCLSERYNVIGGFFSFRSGIRTRRNQHPLLASKSHFYISMVDGPKFVIIDWEFSGWYPSYWEYSRALFGYWIEQALKPFRSEYAWLLLFLIELFSRCSGHTRSWKSTTQDVLRSTRPSQSVGLVYMYLIVFPKDASISNSRAFIDPKRYVTPRWIVHRIANTLQQGRFTQRQLDASPFGVFWAGIDADSHHQRHETNSIARVTIYLLPSLVLLVSFSLHALSWIIKRVHLPVPFAKVFAELNFWFGGERTVIYIIISSCMLFLAIVDIQFHIVDFFGGGILRYRPEMESLCNSHLMIWGAYHLLPLCRTGGSGGTRSLIILASMPFKLSHQYEYFQPPSFGKGCKLAIDEVYETTSLHIYNYLENKANGETGLMGPIGFNDLQFKTAEVLDNAANLGEKHTTSRRAQISQHSEAAHMIEKTI</sequence>
<gene>
    <name evidence="1" type="ORF">BDR25DRAFT_359456</name>
</gene>